<comment type="caution">
    <text evidence="2">The sequence shown here is derived from an EMBL/GenBank/DDBJ whole genome shotgun (WGS) entry which is preliminary data.</text>
</comment>
<sequence>MVKGEGSERPKGPITSHAKTNTSSCPIPAQLRCLLSLPFKHVLLHLDGLTTSLLILAPWCLLPRRPPVHAYLGLPMLGPRTTRTWGTARLTNRVRTPAHHLLTHYPPTSRHDVRYVRGVSAAWGERDFEGAYVPSALYLFFFNHILFPPSSPSPIRSFFVTALTLAYTAAPPSPPPPALSTRCQVPFARTRTRSQRSPRSGLPSPARGEGHDQSVRGLGAHWVRARACPMAPASPSSQCFHLTDPLARIETVLIVLLHVLTIATHVGSARSVNSAPPPPAIPGATNSSLVPRCAPSFFVCPTHPHPHTSIRPDPHPDPPSLSHSPSPSLSIPPHSTFPSLAATAGSERGKPAFPPSDARTPPHPARRLRRVPSARGTVCRESCVRGASETRTRELASPTPSSPLAPFKHLRSSSPPYTPPHPSRVHTHSHSPRVPCVCVCVCAPSPHTSRVPNACGVGGELSYGEVHGPSLLARTRCCAPDTWDAREGSSWLRGVSDSLGALADAAAVCVESPRAGLPSAARVTRNGRAYLPAVLCTTRARRTAISPSLSHPSLVPVHAPMSYALL</sequence>
<dbReference type="AlphaFoldDB" id="A0AAD6SFX4"/>
<reference evidence="2" key="1">
    <citation type="submission" date="2023-03" db="EMBL/GenBank/DDBJ databases">
        <title>Massive genome expansion in bonnet fungi (Mycena s.s.) driven by repeated elements and novel gene families across ecological guilds.</title>
        <authorList>
            <consortium name="Lawrence Berkeley National Laboratory"/>
            <person name="Harder C.B."/>
            <person name="Miyauchi S."/>
            <person name="Viragh M."/>
            <person name="Kuo A."/>
            <person name="Thoen E."/>
            <person name="Andreopoulos B."/>
            <person name="Lu D."/>
            <person name="Skrede I."/>
            <person name="Drula E."/>
            <person name="Henrissat B."/>
            <person name="Morin E."/>
            <person name="Kohler A."/>
            <person name="Barry K."/>
            <person name="LaButti K."/>
            <person name="Morin E."/>
            <person name="Salamov A."/>
            <person name="Lipzen A."/>
            <person name="Mereny Z."/>
            <person name="Hegedus B."/>
            <person name="Baldrian P."/>
            <person name="Stursova M."/>
            <person name="Weitz H."/>
            <person name="Taylor A."/>
            <person name="Grigoriev I.V."/>
            <person name="Nagy L.G."/>
            <person name="Martin F."/>
            <person name="Kauserud H."/>
        </authorList>
    </citation>
    <scope>NUCLEOTIDE SEQUENCE</scope>
    <source>
        <strain evidence="2">CBHHK200</strain>
    </source>
</reference>
<feature type="compositionally biased region" description="Basic and acidic residues" evidence="1">
    <location>
        <begin position="1"/>
        <end position="11"/>
    </location>
</feature>
<evidence type="ECO:0000256" key="1">
    <source>
        <dbReference type="SAM" id="MobiDB-lite"/>
    </source>
</evidence>
<evidence type="ECO:0000313" key="2">
    <source>
        <dbReference type="EMBL" id="KAJ7026051.1"/>
    </source>
</evidence>
<feature type="region of interest" description="Disordered" evidence="1">
    <location>
        <begin position="187"/>
        <end position="213"/>
    </location>
</feature>
<feature type="region of interest" description="Disordered" evidence="1">
    <location>
        <begin position="1"/>
        <end position="21"/>
    </location>
</feature>
<gene>
    <name evidence="2" type="ORF">C8F04DRAFT_1400238</name>
</gene>
<protein>
    <submittedName>
        <fullName evidence="2">Uncharacterized protein</fullName>
    </submittedName>
</protein>
<organism evidence="2 3">
    <name type="scientific">Mycena alexandri</name>
    <dbReference type="NCBI Taxonomy" id="1745969"/>
    <lineage>
        <taxon>Eukaryota</taxon>
        <taxon>Fungi</taxon>
        <taxon>Dikarya</taxon>
        <taxon>Basidiomycota</taxon>
        <taxon>Agaricomycotina</taxon>
        <taxon>Agaricomycetes</taxon>
        <taxon>Agaricomycetidae</taxon>
        <taxon>Agaricales</taxon>
        <taxon>Marasmiineae</taxon>
        <taxon>Mycenaceae</taxon>
        <taxon>Mycena</taxon>
    </lineage>
</organism>
<feature type="region of interest" description="Disordered" evidence="1">
    <location>
        <begin position="304"/>
        <end position="428"/>
    </location>
</feature>
<dbReference type="EMBL" id="JARJCM010000144">
    <property type="protein sequence ID" value="KAJ7026051.1"/>
    <property type="molecule type" value="Genomic_DNA"/>
</dbReference>
<name>A0AAD6SFX4_9AGAR</name>
<feature type="compositionally biased region" description="Low complexity" evidence="1">
    <location>
        <begin position="395"/>
        <end position="406"/>
    </location>
</feature>
<evidence type="ECO:0000313" key="3">
    <source>
        <dbReference type="Proteomes" id="UP001218188"/>
    </source>
</evidence>
<dbReference type="Proteomes" id="UP001218188">
    <property type="component" value="Unassembled WGS sequence"/>
</dbReference>
<proteinExistence type="predicted"/>
<feature type="compositionally biased region" description="Low complexity" evidence="1">
    <location>
        <begin position="320"/>
        <end position="334"/>
    </location>
</feature>
<keyword evidence="3" id="KW-1185">Reference proteome</keyword>
<accession>A0AAD6SFX4</accession>